<feature type="domain" description="NAD-dependent epimerase/dehydratase" evidence="2">
    <location>
        <begin position="11"/>
        <end position="198"/>
    </location>
</feature>
<accession>A0AAU8J805</accession>
<reference evidence="3" key="1">
    <citation type="submission" date="2024-07" db="EMBL/GenBank/DDBJ databases">
        <authorList>
            <person name="Kim Y.J."/>
            <person name="Jeong J.Y."/>
        </authorList>
    </citation>
    <scope>NUCLEOTIDE SEQUENCE</scope>
    <source>
        <strain evidence="3">GIHE-MW2</strain>
    </source>
</reference>
<evidence type="ECO:0000256" key="1">
    <source>
        <dbReference type="ARBA" id="ARBA00007637"/>
    </source>
</evidence>
<evidence type="ECO:0000313" key="3">
    <source>
        <dbReference type="EMBL" id="XCM34898.1"/>
    </source>
</evidence>
<gene>
    <name evidence="3" type="ORF">ABWT76_003541</name>
</gene>
<dbReference type="Gene3D" id="3.40.50.720">
    <property type="entry name" value="NAD(P)-binding Rossmann-like Domain"/>
    <property type="match status" value="1"/>
</dbReference>
<dbReference type="EMBL" id="CP159837">
    <property type="protein sequence ID" value="XCM34898.1"/>
    <property type="molecule type" value="Genomic_DNA"/>
</dbReference>
<dbReference type="SUPFAM" id="SSF51735">
    <property type="entry name" value="NAD(P)-binding Rossmann-fold domains"/>
    <property type="match status" value="1"/>
</dbReference>
<dbReference type="Pfam" id="PF01370">
    <property type="entry name" value="Epimerase"/>
    <property type="match status" value="1"/>
</dbReference>
<name>A0AAU8J805_9CYAN</name>
<comment type="similarity">
    <text evidence="1">Belongs to the NAD(P)-dependent epimerase/dehydratase family.</text>
</comment>
<dbReference type="AlphaFoldDB" id="A0AAU8J805"/>
<evidence type="ECO:0000259" key="2">
    <source>
        <dbReference type="Pfam" id="PF01370"/>
    </source>
</evidence>
<dbReference type="RefSeq" id="WP_354634713.1">
    <property type="nucleotide sequence ID" value="NZ_CP159837.1"/>
</dbReference>
<protein>
    <submittedName>
        <fullName evidence="3">NAD-dependent epimerase/dehydratase family protein</fullName>
    </submittedName>
</protein>
<organism evidence="3">
    <name type="scientific">Planktothricoides raciborskii GIHE-MW2</name>
    <dbReference type="NCBI Taxonomy" id="2792601"/>
    <lineage>
        <taxon>Bacteria</taxon>
        <taxon>Bacillati</taxon>
        <taxon>Cyanobacteriota</taxon>
        <taxon>Cyanophyceae</taxon>
        <taxon>Oscillatoriophycideae</taxon>
        <taxon>Oscillatoriales</taxon>
        <taxon>Oscillatoriaceae</taxon>
        <taxon>Planktothricoides</taxon>
    </lineage>
</organism>
<dbReference type="PANTHER" id="PTHR43000">
    <property type="entry name" value="DTDP-D-GLUCOSE 4,6-DEHYDRATASE-RELATED"/>
    <property type="match status" value="1"/>
</dbReference>
<dbReference type="InterPro" id="IPR036291">
    <property type="entry name" value="NAD(P)-bd_dom_sf"/>
</dbReference>
<dbReference type="InterPro" id="IPR001509">
    <property type="entry name" value="Epimerase_deHydtase"/>
</dbReference>
<proteinExistence type="inferred from homology"/>
<sequence length="305" mass="34261">MDVFKQVEPIIFTGTTCLPGSLLLKKLSIVNPGGKVFCLVRPTSDRRYIQELDLNINYLTGDSSDVSTWTKILPKHSPKTIVHIASIRHIPAILESLEICQQTPHLIVIGTTGVYSKYNEFSANYKKIAAHLLEYRGSCCLLQPTMIYGSHRDKNLHKLIKFCDRYGFFPVFGAGDNLIQPVHAEDLAQAILTALQRPHIQGAYDLSGGTVVTFRELLTLVGKLLGKPVRQISLPLNAGVWSATILENILKERSPVRREQILRLQEDKAYPHDAAQRDLDFFPRSLEEGLRQEVELMRSLGMISS</sequence>